<dbReference type="GO" id="GO:0006310">
    <property type="term" value="P:DNA recombination"/>
    <property type="evidence" value="ECO:0007669"/>
    <property type="project" value="InterPro"/>
</dbReference>
<evidence type="ECO:0000256" key="2">
    <source>
        <dbReference type="ARBA" id="ARBA00009441"/>
    </source>
</evidence>
<dbReference type="SMART" id="SM00382">
    <property type="entry name" value="AAA"/>
    <property type="match status" value="1"/>
</dbReference>
<evidence type="ECO:0000256" key="1">
    <source>
        <dbReference type="ARBA" id="ARBA00003618"/>
    </source>
</evidence>
<feature type="domain" description="AAA+ ATPase" evidence="11">
    <location>
        <begin position="26"/>
        <end position="487"/>
    </location>
</feature>
<accession>T1CPW0</accession>
<dbReference type="InterPro" id="IPR004604">
    <property type="entry name" value="DNA_recomb/repair_RecN"/>
</dbReference>
<dbReference type="AlphaFoldDB" id="T1CPW0"/>
<gene>
    <name evidence="12" type="ORF">HFN_2216</name>
</gene>
<dbReference type="GO" id="GO:0043590">
    <property type="term" value="C:bacterial nucleoid"/>
    <property type="evidence" value="ECO:0007669"/>
    <property type="project" value="TreeGrafter"/>
</dbReference>
<dbReference type="GO" id="GO:0009432">
    <property type="term" value="P:SOS response"/>
    <property type="evidence" value="ECO:0007669"/>
    <property type="project" value="TreeGrafter"/>
</dbReference>
<dbReference type="Pfam" id="PF02463">
    <property type="entry name" value="SMC_N"/>
    <property type="match status" value="1"/>
</dbReference>
<evidence type="ECO:0000313" key="13">
    <source>
        <dbReference type="Proteomes" id="UP000018143"/>
    </source>
</evidence>
<keyword evidence="6" id="KW-0067">ATP-binding</keyword>
<dbReference type="SUPFAM" id="SSF52540">
    <property type="entry name" value="P-loop containing nucleoside triphosphate hydrolases"/>
    <property type="match status" value="1"/>
</dbReference>
<dbReference type="InterPro" id="IPR003593">
    <property type="entry name" value="AAA+_ATPase"/>
</dbReference>
<dbReference type="EMBL" id="BASD01000009">
    <property type="protein sequence ID" value="GAD18804.1"/>
    <property type="molecule type" value="Genomic_DNA"/>
</dbReference>
<dbReference type="PANTHER" id="PTHR11059">
    <property type="entry name" value="DNA REPAIR PROTEIN RECN"/>
    <property type="match status" value="1"/>
</dbReference>
<evidence type="ECO:0000256" key="3">
    <source>
        <dbReference type="ARBA" id="ARBA00021315"/>
    </source>
</evidence>
<dbReference type="GO" id="GO:0005524">
    <property type="term" value="F:ATP binding"/>
    <property type="evidence" value="ECO:0007669"/>
    <property type="project" value="UniProtKB-KW"/>
</dbReference>
<dbReference type="PANTHER" id="PTHR11059:SF0">
    <property type="entry name" value="DNA REPAIR PROTEIN RECN"/>
    <property type="match status" value="1"/>
</dbReference>
<dbReference type="GO" id="GO:0006281">
    <property type="term" value="P:DNA repair"/>
    <property type="evidence" value="ECO:0007669"/>
    <property type="project" value="UniProtKB-KW"/>
</dbReference>
<evidence type="ECO:0000256" key="9">
    <source>
        <dbReference type="PIRNR" id="PIRNR003128"/>
    </source>
</evidence>
<reference evidence="12 13" key="1">
    <citation type="journal article" date="2013" name="Genome Announc.">
        <title>Draft Genome Sequence of Helicobacter fennelliae Strain MRY12-0050, Isolated from a Bacteremia Patient.</title>
        <authorList>
            <person name="Rimbara E."/>
            <person name="Matsui M."/>
            <person name="Mori S."/>
            <person name="Suzuki S."/>
            <person name="Suzuki M."/>
            <person name="Kim H."/>
            <person name="Sekizuka T."/>
            <person name="Kuroda M."/>
            <person name="Shibayama K."/>
        </authorList>
    </citation>
    <scope>NUCLEOTIDE SEQUENCE [LARGE SCALE GENOMIC DNA]</scope>
    <source>
        <strain evidence="12 13">MRY12-0050</strain>
    </source>
</reference>
<dbReference type="Gene3D" id="3.40.50.300">
    <property type="entry name" value="P-loop containing nucleotide triphosphate hydrolases"/>
    <property type="match status" value="2"/>
</dbReference>
<comment type="caution">
    <text evidence="12">The sequence shown here is derived from an EMBL/GenBank/DDBJ whole genome shotgun (WGS) entry which is preliminary data.</text>
</comment>
<dbReference type="STRING" id="1325130.HFN_2216"/>
<comment type="similarity">
    <text evidence="2 9">Belongs to the RecN family.</text>
</comment>
<keyword evidence="4" id="KW-0547">Nucleotide-binding</keyword>
<dbReference type="PIRSF" id="PIRSF003128">
    <property type="entry name" value="RecN"/>
    <property type="match status" value="1"/>
</dbReference>
<keyword evidence="7 9" id="KW-0234">DNA repair</keyword>
<dbReference type="InterPro" id="IPR027417">
    <property type="entry name" value="P-loop_NTPase"/>
</dbReference>
<organism evidence="12 13">
    <name type="scientific">Helicobacter fennelliae MRY12-0050</name>
    <dbReference type="NCBI Taxonomy" id="1325130"/>
    <lineage>
        <taxon>Bacteria</taxon>
        <taxon>Pseudomonadati</taxon>
        <taxon>Campylobacterota</taxon>
        <taxon>Epsilonproteobacteria</taxon>
        <taxon>Campylobacterales</taxon>
        <taxon>Helicobacteraceae</taxon>
        <taxon>Helicobacter</taxon>
    </lineage>
</organism>
<protein>
    <recommendedName>
        <fullName evidence="3 9">DNA repair protein RecN</fullName>
    </recommendedName>
    <alternativeName>
        <fullName evidence="8 9">Recombination protein N</fullName>
    </alternativeName>
</protein>
<evidence type="ECO:0000256" key="10">
    <source>
        <dbReference type="SAM" id="Coils"/>
    </source>
</evidence>
<evidence type="ECO:0000259" key="11">
    <source>
        <dbReference type="SMART" id="SM00382"/>
    </source>
</evidence>
<evidence type="ECO:0000313" key="12">
    <source>
        <dbReference type="EMBL" id="GAD18804.1"/>
    </source>
</evidence>
<evidence type="ECO:0000256" key="6">
    <source>
        <dbReference type="ARBA" id="ARBA00022840"/>
    </source>
</evidence>
<keyword evidence="13" id="KW-1185">Reference proteome</keyword>
<proteinExistence type="inferred from homology"/>
<name>T1CPW0_9HELI</name>
<evidence type="ECO:0000256" key="7">
    <source>
        <dbReference type="ARBA" id="ARBA00023204"/>
    </source>
</evidence>
<dbReference type="eggNOG" id="COG0497">
    <property type="taxonomic scope" value="Bacteria"/>
</dbReference>
<evidence type="ECO:0000256" key="8">
    <source>
        <dbReference type="ARBA" id="ARBA00033408"/>
    </source>
</evidence>
<keyword evidence="5 9" id="KW-0227">DNA damage</keyword>
<keyword evidence="10" id="KW-0175">Coiled coil</keyword>
<dbReference type="Proteomes" id="UP000018143">
    <property type="component" value="Unassembled WGS sequence"/>
</dbReference>
<dbReference type="InterPro" id="IPR003395">
    <property type="entry name" value="RecF/RecN/SMC_N"/>
</dbReference>
<evidence type="ECO:0000256" key="4">
    <source>
        <dbReference type="ARBA" id="ARBA00022741"/>
    </source>
</evidence>
<comment type="function">
    <text evidence="1 9">May be involved in recombinational repair of damaged DNA.</text>
</comment>
<sequence length="523" mass="58701">MGRWELIRKFALEQSPVFESVELSFKKGFCVFSGPSGSGKSALIESLLACFGLREPNALTIETDLILDKPFLEDFGLEGADLNIKIVKKDKARYFVNFTPIAKKRLSEVLGEYVKHIHSRGGEELESEFILQTLDSLIAQKIPQYRDMLNELESSYKAFVELDGRIKELASQESQIQNLKEMAEFEIAKITSVNPKVGEHQKLLDLKKLLSKKEKIQESINKANQAFEVANDIVLALGQIQSTDCQTLQETLSEALNDAQARLEEENLKLGELDELDSEEILNRLSLLSDLIHRYGSIEGALTKLEEQQKKLQELENFSTNKNALLQQLDSLYQNLHTCAKAIDKQREAHLAEFESMLKELCLALKLNTPSITLQETQMSKSGDTTCQITLKNSHISTLSAGEFNRLRLAMMCIASRISKKQGVLILDEIDANLSGEESEGVAKILKELSHSYQIFAISHQPHMPALATQHFLVNRANGKSYVTLLDKEGRILELARMISGATITQEAIDFAKKRLSENAQNS</sequence>
<feature type="coiled-coil region" evidence="10">
    <location>
        <begin position="162"/>
        <end position="335"/>
    </location>
</feature>
<evidence type="ECO:0000256" key="5">
    <source>
        <dbReference type="ARBA" id="ARBA00022763"/>
    </source>
</evidence>